<accession>A0AAV5T176</accession>
<proteinExistence type="predicted"/>
<evidence type="ECO:0000256" key="1">
    <source>
        <dbReference type="SAM" id="SignalP"/>
    </source>
</evidence>
<gene>
    <name evidence="2" type="ORF">PENTCL1PPCAC_10907</name>
</gene>
<sequence>MLFPLAFLSLSLSLAIAFDDNSQFLFNNAAICGEPFADPMWIPVLDMCDISCDPLKEYCVENDELKQMCRKMPDECQRGFSEYLARKWTKSEGRGIKRRYDSRL</sequence>
<name>A0AAV5T176_9BILA</name>
<dbReference type="Proteomes" id="UP001432027">
    <property type="component" value="Unassembled WGS sequence"/>
</dbReference>
<comment type="caution">
    <text evidence="2">The sequence shown here is derived from an EMBL/GenBank/DDBJ whole genome shotgun (WGS) entry which is preliminary data.</text>
</comment>
<evidence type="ECO:0000313" key="2">
    <source>
        <dbReference type="EMBL" id="GMS88732.1"/>
    </source>
</evidence>
<reference evidence="2" key="1">
    <citation type="submission" date="2023-10" db="EMBL/GenBank/DDBJ databases">
        <title>Genome assembly of Pristionchus species.</title>
        <authorList>
            <person name="Yoshida K."/>
            <person name="Sommer R.J."/>
        </authorList>
    </citation>
    <scope>NUCLEOTIDE SEQUENCE</scope>
    <source>
        <strain evidence="2">RS0144</strain>
    </source>
</reference>
<evidence type="ECO:0000313" key="3">
    <source>
        <dbReference type="Proteomes" id="UP001432027"/>
    </source>
</evidence>
<protein>
    <submittedName>
        <fullName evidence="2">Uncharacterized protein</fullName>
    </submittedName>
</protein>
<feature type="chain" id="PRO_5043786644" evidence="1">
    <location>
        <begin position="18"/>
        <end position="104"/>
    </location>
</feature>
<organism evidence="2 3">
    <name type="scientific">Pristionchus entomophagus</name>
    <dbReference type="NCBI Taxonomy" id="358040"/>
    <lineage>
        <taxon>Eukaryota</taxon>
        <taxon>Metazoa</taxon>
        <taxon>Ecdysozoa</taxon>
        <taxon>Nematoda</taxon>
        <taxon>Chromadorea</taxon>
        <taxon>Rhabditida</taxon>
        <taxon>Rhabditina</taxon>
        <taxon>Diplogasteromorpha</taxon>
        <taxon>Diplogasteroidea</taxon>
        <taxon>Neodiplogasteridae</taxon>
        <taxon>Pristionchus</taxon>
    </lineage>
</organism>
<dbReference type="AlphaFoldDB" id="A0AAV5T176"/>
<keyword evidence="1" id="KW-0732">Signal</keyword>
<keyword evidence="3" id="KW-1185">Reference proteome</keyword>
<dbReference type="EMBL" id="BTSX01000003">
    <property type="protein sequence ID" value="GMS88732.1"/>
    <property type="molecule type" value="Genomic_DNA"/>
</dbReference>
<feature type="signal peptide" evidence="1">
    <location>
        <begin position="1"/>
        <end position="17"/>
    </location>
</feature>